<name>A3IMI9_9CHRO</name>
<dbReference type="Proteomes" id="UP000003781">
    <property type="component" value="Unassembled WGS sequence"/>
</dbReference>
<dbReference type="SUPFAM" id="SSF52172">
    <property type="entry name" value="CheY-like"/>
    <property type="match status" value="1"/>
</dbReference>
<reference evidence="5 6" key="1">
    <citation type="submission" date="2007-03" db="EMBL/GenBank/DDBJ databases">
        <authorList>
            <person name="Stal L."/>
            <person name="Ferriera S."/>
            <person name="Johnson J."/>
            <person name="Kravitz S."/>
            <person name="Beeson K."/>
            <person name="Sutton G."/>
            <person name="Rogers Y.-H."/>
            <person name="Friedman R."/>
            <person name="Frazier M."/>
            <person name="Venter J.C."/>
        </authorList>
    </citation>
    <scope>NUCLEOTIDE SEQUENCE [LARGE SCALE GENOMIC DNA]</scope>
    <source>
        <strain evidence="5 6">CCY0110</strain>
    </source>
</reference>
<dbReference type="Gene3D" id="3.40.50.2300">
    <property type="match status" value="1"/>
</dbReference>
<evidence type="ECO:0000256" key="3">
    <source>
        <dbReference type="PROSITE-ProRule" id="PRU00169"/>
    </source>
</evidence>
<feature type="domain" description="Response regulatory" evidence="4">
    <location>
        <begin position="3"/>
        <end position="119"/>
    </location>
</feature>
<dbReference type="RefSeq" id="WP_008274586.1">
    <property type="nucleotide sequence ID" value="NZ_AAXW01000007.1"/>
</dbReference>
<keyword evidence="2" id="KW-0902">Two-component regulatory system</keyword>
<dbReference type="Pfam" id="PF00072">
    <property type="entry name" value="Response_reg"/>
    <property type="match status" value="1"/>
</dbReference>
<dbReference type="InterPro" id="IPR001789">
    <property type="entry name" value="Sig_transdc_resp-reg_receiver"/>
</dbReference>
<dbReference type="InterPro" id="IPR050595">
    <property type="entry name" value="Bact_response_regulator"/>
</dbReference>
<dbReference type="eggNOG" id="COG0745">
    <property type="taxonomic scope" value="Bacteria"/>
</dbReference>
<evidence type="ECO:0000313" key="5">
    <source>
        <dbReference type="EMBL" id="EAZ92358.1"/>
    </source>
</evidence>
<keyword evidence="6" id="KW-1185">Reference proteome</keyword>
<gene>
    <name evidence="5" type="ORF">CY0110_28404</name>
</gene>
<keyword evidence="1 3" id="KW-0597">Phosphoprotein</keyword>
<comment type="caution">
    <text evidence="5">The sequence shown here is derived from an EMBL/GenBank/DDBJ whole genome shotgun (WGS) entry which is preliminary data.</text>
</comment>
<dbReference type="InterPro" id="IPR011006">
    <property type="entry name" value="CheY-like_superfamily"/>
</dbReference>
<dbReference type="PROSITE" id="PS50110">
    <property type="entry name" value="RESPONSE_REGULATORY"/>
    <property type="match status" value="1"/>
</dbReference>
<dbReference type="GO" id="GO:0000160">
    <property type="term" value="P:phosphorelay signal transduction system"/>
    <property type="evidence" value="ECO:0007669"/>
    <property type="project" value="UniProtKB-KW"/>
</dbReference>
<organism evidence="5 6">
    <name type="scientific">Crocosphaera chwakensis CCY0110</name>
    <dbReference type="NCBI Taxonomy" id="391612"/>
    <lineage>
        <taxon>Bacteria</taxon>
        <taxon>Bacillati</taxon>
        <taxon>Cyanobacteriota</taxon>
        <taxon>Cyanophyceae</taxon>
        <taxon>Oscillatoriophycideae</taxon>
        <taxon>Chroococcales</taxon>
        <taxon>Aphanothecaceae</taxon>
        <taxon>Crocosphaera</taxon>
        <taxon>Crocosphaera chwakensis</taxon>
    </lineage>
</organism>
<evidence type="ECO:0000259" key="4">
    <source>
        <dbReference type="PROSITE" id="PS50110"/>
    </source>
</evidence>
<dbReference type="AlphaFoldDB" id="A3IMI9"/>
<dbReference type="EMBL" id="AAXW01000007">
    <property type="protein sequence ID" value="EAZ92358.1"/>
    <property type="molecule type" value="Genomic_DNA"/>
</dbReference>
<accession>A3IMI9</accession>
<dbReference type="PANTHER" id="PTHR44591:SF14">
    <property type="entry name" value="PROTEIN PILG"/>
    <property type="match status" value="1"/>
</dbReference>
<feature type="modified residue" description="4-aspartylphosphate" evidence="3">
    <location>
        <position position="52"/>
    </location>
</feature>
<evidence type="ECO:0000256" key="2">
    <source>
        <dbReference type="ARBA" id="ARBA00023012"/>
    </source>
</evidence>
<evidence type="ECO:0000256" key="1">
    <source>
        <dbReference type="ARBA" id="ARBA00022553"/>
    </source>
</evidence>
<dbReference type="CDD" id="cd17574">
    <property type="entry name" value="REC_OmpR"/>
    <property type="match status" value="1"/>
</dbReference>
<evidence type="ECO:0000313" key="6">
    <source>
        <dbReference type="Proteomes" id="UP000003781"/>
    </source>
</evidence>
<protein>
    <submittedName>
        <fullName evidence="5">CheY subfamily protein</fullName>
    </submittedName>
</protein>
<dbReference type="SMART" id="SM00448">
    <property type="entry name" value="REC"/>
    <property type="match status" value="1"/>
</dbReference>
<dbReference type="PANTHER" id="PTHR44591">
    <property type="entry name" value="STRESS RESPONSE REGULATOR PROTEIN 1"/>
    <property type="match status" value="1"/>
</dbReference>
<sequence length="120" mass="13133">MGTVLVIEDSLTEREIITQYLKIAGITAAIASSGEEALEKLNGELPDLIVLDVVLPGVSGFEICRAIKAEERTSKIPIIICSTKNTDMDKFWGKRQGADAYIPKPIDQDTFLSTIKQLIP</sequence>
<dbReference type="OrthoDB" id="582422at2"/>
<proteinExistence type="predicted"/>